<evidence type="ECO:0000256" key="1">
    <source>
        <dbReference type="SAM" id="Phobius"/>
    </source>
</evidence>
<dbReference type="Ensembl" id="ENSANAT00000046279.1">
    <property type="protein sequence ID" value="ENSANAP00000028254.1"/>
    <property type="gene ID" value="ENSANAG00000031978.1"/>
</dbReference>
<reference evidence="2" key="1">
    <citation type="submission" date="2025-08" db="UniProtKB">
        <authorList>
            <consortium name="Ensembl"/>
        </authorList>
    </citation>
    <scope>IDENTIFICATION</scope>
</reference>
<dbReference type="STRING" id="37293.ENSANAP00000028254"/>
<evidence type="ECO:0000313" key="3">
    <source>
        <dbReference type="Proteomes" id="UP000233020"/>
    </source>
</evidence>
<feature type="transmembrane region" description="Helical" evidence="1">
    <location>
        <begin position="30"/>
        <end position="52"/>
    </location>
</feature>
<proteinExistence type="predicted"/>
<name>A0A2K5E525_AOTNA</name>
<keyword evidence="1" id="KW-1133">Transmembrane helix</keyword>
<dbReference type="AlphaFoldDB" id="A0A2K5E525"/>
<protein>
    <submittedName>
        <fullName evidence="2">Uncharacterized protein</fullName>
    </submittedName>
</protein>
<sequence length="57" mass="6350">MACKYLEPSKGCVQPPATKSCSFSACTDGIFWPFVLLIILVIWVYSTVTNLIDMFLS</sequence>
<accession>A0A2K5E525</accession>
<organism evidence="2 3">
    <name type="scientific">Aotus nancymaae</name>
    <name type="common">Ma's night monkey</name>
    <dbReference type="NCBI Taxonomy" id="37293"/>
    <lineage>
        <taxon>Eukaryota</taxon>
        <taxon>Metazoa</taxon>
        <taxon>Chordata</taxon>
        <taxon>Craniata</taxon>
        <taxon>Vertebrata</taxon>
        <taxon>Euteleostomi</taxon>
        <taxon>Mammalia</taxon>
        <taxon>Eutheria</taxon>
        <taxon>Euarchontoglires</taxon>
        <taxon>Primates</taxon>
        <taxon>Haplorrhini</taxon>
        <taxon>Platyrrhini</taxon>
        <taxon>Aotidae</taxon>
        <taxon>Aotus</taxon>
    </lineage>
</organism>
<evidence type="ECO:0000313" key="2">
    <source>
        <dbReference type="Ensembl" id="ENSANAP00000028254.1"/>
    </source>
</evidence>
<dbReference type="Proteomes" id="UP000233020">
    <property type="component" value="Unplaced"/>
</dbReference>
<keyword evidence="1" id="KW-0812">Transmembrane</keyword>
<keyword evidence="1" id="KW-0472">Membrane</keyword>
<reference evidence="2" key="2">
    <citation type="submission" date="2025-09" db="UniProtKB">
        <authorList>
            <consortium name="Ensembl"/>
        </authorList>
    </citation>
    <scope>IDENTIFICATION</scope>
</reference>
<keyword evidence="3" id="KW-1185">Reference proteome</keyword>